<keyword evidence="5" id="KW-1185">Reference proteome</keyword>
<dbReference type="Gene3D" id="1.10.101.10">
    <property type="entry name" value="PGBD-like superfamily/PGBD"/>
    <property type="match status" value="1"/>
</dbReference>
<dbReference type="PANTHER" id="PTHR30163:SF8">
    <property type="entry name" value="LYTIC MUREIN TRANSGLYCOSYLASE"/>
    <property type="match status" value="1"/>
</dbReference>
<dbReference type="SUPFAM" id="SSF47090">
    <property type="entry name" value="PGBD-like"/>
    <property type="match status" value="1"/>
</dbReference>
<protein>
    <submittedName>
        <fullName evidence="4">Membrane-bound lytic murein transglycosylase B</fullName>
    </submittedName>
</protein>
<proteinExistence type="predicted"/>
<name>A0A3D9HNK1_9PROT</name>
<dbReference type="InterPro" id="IPR043426">
    <property type="entry name" value="MltB-like"/>
</dbReference>
<dbReference type="RefSeq" id="WP_181905335.1">
    <property type="nucleotide sequence ID" value="NZ_QRDW01000004.1"/>
</dbReference>
<feature type="signal peptide" evidence="1">
    <location>
        <begin position="1"/>
        <end position="23"/>
    </location>
</feature>
<gene>
    <name evidence="4" type="ORF">DFP90_104360</name>
</gene>
<dbReference type="PANTHER" id="PTHR30163">
    <property type="entry name" value="MEMBRANE-BOUND LYTIC MUREIN TRANSGLYCOSYLASE B"/>
    <property type="match status" value="1"/>
</dbReference>
<dbReference type="Pfam" id="PF01471">
    <property type="entry name" value="PG_binding_1"/>
    <property type="match status" value="1"/>
</dbReference>
<evidence type="ECO:0000259" key="3">
    <source>
        <dbReference type="Pfam" id="PF13406"/>
    </source>
</evidence>
<dbReference type="CDD" id="cd13399">
    <property type="entry name" value="Slt35-like"/>
    <property type="match status" value="1"/>
</dbReference>
<dbReference type="GO" id="GO:0008933">
    <property type="term" value="F:peptidoglycan lytic transglycosylase activity"/>
    <property type="evidence" value="ECO:0007669"/>
    <property type="project" value="TreeGrafter"/>
</dbReference>
<accession>A0A3D9HNK1</accession>
<dbReference type="InterPro" id="IPR002477">
    <property type="entry name" value="Peptidoglycan-bd-like"/>
</dbReference>
<dbReference type="FunFam" id="1.10.8.350:FF:000001">
    <property type="entry name" value="Lytic murein transglycosylase B"/>
    <property type="match status" value="1"/>
</dbReference>
<evidence type="ECO:0000256" key="1">
    <source>
        <dbReference type="SAM" id="SignalP"/>
    </source>
</evidence>
<sequence>MHKKLALSAIVAAFLGLSFQSFAGETPTATNAKENPVAFEDWVSRFKSEAIKAGISQATLDRAFKDLKPVPKVLEYDRKQPEFTRTLWVYLNNGVSEARIKRGRELLVKHASLLDKVYKQYGVQPRFLVAFWGLETNFGDYTGGFPVVDALATLAHDPRRSEFFQGELIHALKILDAGHINQVNMLGSWAGAMGQTQFMPSTFARYAIDGDGDQKVDIWNSLPDVMNSSANYLSQIGWKGDQTWGREVLLPKEFDLENADLNIRKPLSEWQKMGIRRTNRKDLPIVDGMEASVLLPAGYAGPAFLVYDNFRNIMVWNRSILYALTVGHLADRLVGHGPLKTKQPQNDKPLSRSDIQLLQEVLLAQGFDPGEPDGILGSRTRKALKAYQRKNRLPADGYPTASLIDKLKNGTSE</sequence>
<dbReference type="NCBIfam" id="TIGR02283">
    <property type="entry name" value="MltB_2"/>
    <property type="match status" value="1"/>
</dbReference>
<dbReference type="InterPro" id="IPR031304">
    <property type="entry name" value="SLT_2"/>
</dbReference>
<dbReference type="Proteomes" id="UP000256845">
    <property type="component" value="Unassembled WGS sequence"/>
</dbReference>
<feature type="chain" id="PRO_5017671764" evidence="1">
    <location>
        <begin position="24"/>
        <end position="413"/>
    </location>
</feature>
<evidence type="ECO:0000259" key="2">
    <source>
        <dbReference type="Pfam" id="PF01471"/>
    </source>
</evidence>
<evidence type="ECO:0000313" key="4">
    <source>
        <dbReference type="EMBL" id="RED51080.1"/>
    </source>
</evidence>
<feature type="domain" description="Peptidoglycan binding-like" evidence="2">
    <location>
        <begin position="352"/>
        <end position="407"/>
    </location>
</feature>
<organism evidence="4 5">
    <name type="scientific">Aestuariispira insulae</name>
    <dbReference type="NCBI Taxonomy" id="1461337"/>
    <lineage>
        <taxon>Bacteria</taxon>
        <taxon>Pseudomonadati</taxon>
        <taxon>Pseudomonadota</taxon>
        <taxon>Alphaproteobacteria</taxon>
        <taxon>Rhodospirillales</taxon>
        <taxon>Kiloniellaceae</taxon>
        <taxon>Aestuariispira</taxon>
    </lineage>
</organism>
<reference evidence="4 5" key="1">
    <citation type="submission" date="2018-07" db="EMBL/GenBank/DDBJ databases">
        <title>Genomic Encyclopedia of Type Strains, Phase III (KMG-III): the genomes of soil and plant-associated and newly described type strains.</title>
        <authorList>
            <person name="Whitman W."/>
        </authorList>
    </citation>
    <scope>NUCLEOTIDE SEQUENCE [LARGE SCALE GENOMIC DNA]</scope>
    <source>
        <strain evidence="4 5">CECT 8488</strain>
    </source>
</reference>
<dbReference type="Gene3D" id="1.10.8.350">
    <property type="entry name" value="Bacterial muramidase"/>
    <property type="match status" value="1"/>
</dbReference>
<feature type="domain" description="Transglycosylase SLT" evidence="3">
    <location>
        <begin position="39"/>
        <end position="331"/>
    </location>
</feature>
<dbReference type="EMBL" id="QRDW01000004">
    <property type="protein sequence ID" value="RED51080.1"/>
    <property type="molecule type" value="Genomic_DNA"/>
</dbReference>
<dbReference type="SUPFAM" id="SSF53955">
    <property type="entry name" value="Lysozyme-like"/>
    <property type="match status" value="1"/>
</dbReference>
<dbReference type="GO" id="GO:0009253">
    <property type="term" value="P:peptidoglycan catabolic process"/>
    <property type="evidence" value="ECO:0007669"/>
    <property type="project" value="TreeGrafter"/>
</dbReference>
<dbReference type="InterPro" id="IPR023346">
    <property type="entry name" value="Lysozyme-like_dom_sf"/>
</dbReference>
<keyword evidence="1" id="KW-0732">Signal</keyword>
<dbReference type="Gene3D" id="1.10.530.10">
    <property type="match status" value="1"/>
</dbReference>
<dbReference type="InterPro" id="IPR036366">
    <property type="entry name" value="PGBDSf"/>
</dbReference>
<comment type="caution">
    <text evidence="4">The sequence shown here is derived from an EMBL/GenBank/DDBJ whole genome shotgun (WGS) entry which is preliminary data.</text>
</comment>
<dbReference type="InterPro" id="IPR036365">
    <property type="entry name" value="PGBD-like_sf"/>
</dbReference>
<dbReference type="Pfam" id="PF13406">
    <property type="entry name" value="SLT_2"/>
    <property type="match status" value="1"/>
</dbReference>
<evidence type="ECO:0000313" key="5">
    <source>
        <dbReference type="Proteomes" id="UP000256845"/>
    </source>
</evidence>
<dbReference type="InterPro" id="IPR011970">
    <property type="entry name" value="MltB_2"/>
</dbReference>
<dbReference type="AlphaFoldDB" id="A0A3D9HNK1"/>